<sequence>MKSLLRGATCDEWRFLFPFLTQVFQRIYQSPLPTIIILMRLVYKQQTAGKQLSHPSSTLCPFFCYFFQSC</sequence>
<dbReference type="GeneID" id="69032750"/>
<dbReference type="EMBL" id="EQ999984">
    <property type="protein sequence ID" value="OAT02960.1"/>
    <property type="molecule type" value="Genomic_DNA"/>
</dbReference>
<protein>
    <submittedName>
        <fullName evidence="1">Uncharacterized protein</fullName>
    </submittedName>
</protein>
<dbReference type="Proteomes" id="UP000002039">
    <property type="component" value="Unassembled WGS sequence"/>
</dbReference>
<dbReference type="RefSeq" id="XP_045282687.1">
    <property type="nucleotide sequence ID" value="XM_045426903.1"/>
</dbReference>
<proteinExistence type="predicted"/>
<gene>
    <name evidence="1" type="ORF">BDCG_17858</name>
</gene>
<evidence type="ECO:0000313" key="1">
    <source>
        <dbReference type="EMBL" id="OAT02960.1"/>
    </source>
</evidence>
<organism evidence="1 2">
    <name type="scientific">Ajellomyces dermatitidis (strain ER-3 / ATCC MYA-2586)</name>
    <name type="common">Blastomyces dermatitidis</name>
    <dbReference type="NCBI Taxonomy" id="559297"/>
    <lineage>
        <taxon>Eukaryota</taxon>
        <taxon>Fungi</taxon>
        <taxon>Dikarya</taxon>
        <taxon>Ascomycota</taxon>
        <taxon>Pezizomycotina</taxon>
        <taxon>Eurotiomycetes</taxon>
        <taxon>Eurotiomycetidae</taxon>
        <taxon>Onygenales</taxon>
        <taxon>Ajellomycetaceae</taxon>
        <taxon>Blastomyces</taxon>
    </lineage>
</organism>
<evidence type="ECO:0000313" key="2">
    <source>
        <dbReference type="Proteomes" id="UP000002039"/>
    </source>
</evidence>
<accession>A0ABX2W0Q1</accession>
<reference evidence="2" key="1">
    <citation type="journal article" date="2015" name="PLoS Genet.">
        <title>The dynamic genome and transcriptome of the human fungal pathogen Blastomyces and close relative Emmonsia.</title>
        <authorList>
            <person name="Munoz J.F."/>
            <person name="Gauthier G.M."/>
            <person name="Desjardins C.A."/>
            <person name="Gallo J.E."/>
            <person name="Holder J."/>
            <person name="Sullivan T.D."/>
            <person name="Marty A.J."/>
            <person name="Carmen J.C."/>
            <person name="Chen Z."/>
            <person name="Ding L."/>
            <person name="Gujja S."/>
            <person name="Magrini V."/>
            <person name="Misas E."/>
            <person name="Mitreva M."/>
            <person name="Priest M."/>
            <person name="Saif S."/>
            <person name="Whiston E.A."/>
            <person name="Young S."/>
            <person name="Zeng Q."/>
            <person name="Goldman W.E."/>
            <person name="Mardis E.R."/>
            <person name="Taylor J.W."/>
            <person name="McEwen J.G."/>
            <person name="Clay O.K."/>
            <person name="Klein B.S."/>
            <person name="Cuomo C.A."/>
        </authorList>
    </citation>
    <scope>NUCLEOTIDE SEQUENCE [LARGE SCALE GENOMIC DNA]</scope>
    <source>
        <strain evidence="2">ER-3 / ATCC MYA-2586</strain>
    </source>
</reference>
<name>A0ABX2W0Q1_AJEDR</name>
<keyword evidence="2" id="KW-1185">Reference proteome</keyword>